<evidence type="ECO:0000313" key="4">
    <source>
        <dbReference type="Proteomes" id="UP000433577"/>
    </source>
</evidence>
<dbReference type="OrthoDB" id="6670599at2"/>
<reference evidence="3 4" key="1">
    <citation type="submission" date="2019-12" db="EMBL/GenBank/DDBJ databases">
        <title>Paraburkholderia acidiphila 7Q-K02 sp. nov and Paraburkholderia acidisoli DHF22 sp. nov., two strains isolated from forest soil.</title>
        <authorList>
            <person name="Gao Z."/>
            <person name="Qiu L."/>
        </authorList>
    </citation>
    <scope>NUCLEOTIDE SEQUENCE [LARGE SCALE GENOMIC DNA]</scope>
    <source>
        <strain evidence="3 4">DHF22</strain>
    </source>
</reference>
<dbReference type="KEGG" id="pacs:FAZ98_27965"/>
<name>A0A7Z2GPJ0_9BURK</name>
<dbReference type="Pfam" id="PF15584">
    <property type="entry name" value="Imm72"/>
    <property type="match status" value="1"/>
</dbReference>
<gene>
    <name evidence="3" type="ORF">FAZ98_27965</name>
</gene>
<dbReference type="EMBL" id="CP046915">
    <property type="protein sequence ID" value="QGZ65582.1"/>
    <property type="molecule type" value="Genomic_DNA"/>
</dbReference>
<evidence type="ECO:0000259" key="2">
    <source>
        <dbReference type="Pfam" id="PF15602"/>
    </source>
</evidence>
<feature type="domain" description="Immunity protein 72" evidence="1">
    <location>
        <begin position="194"/>
        <end position="291"/>
    </location>
</feature>
<dbReference type="Proteomes" id="UP000433577">
    <property type="component" value="Chromosome 3"/>
</dbReference>
<dbReference type="AlphaFoldDB" id="A0A7Z2GPJ0"/>
<organism evidence="3 4">
    <name type="scientific">Paraburkholderia acidisoli</name>
    <dbReference type="NCBI Taxonomy" id="2571748"/>
    <lineage>
        <taxon>Bacteria</taxon>
        <taxon>Pseudomonadati</taxon>
        <taxon>Pseudomonadota</taxon>
        <taxon>Betaproteobacteria</taxon>
        <taxon>Burkholderiales</taxon>
        <taxon>Burkholderiaceae</taxon>
        <taxon>Paraburkholderia</taxon>
    </lineage>
</organism>
<sequence>MEQLMQGVDMQDEGVRRKIFWLLKRLTSYTLWSRKREAFRIFAAAYETAVKTWSPNDPEMVSADYLAKIYEVVGLYDTGLDDLAHGRRFVWRTNEALERVVALSSYLSDYFYRNPNYWERGAQFLPYPPKVDALARLLRASMYQGEEAPLEVAGTSDRFASIESPAWLLDKNKYNYNFYELEFPAFPHDLPEMPEPRGLMVRSGEEVPCDGIWEPMLIESARLTHALPLNVEVMRNGGCFNYFVAQTLAPNLSQLSDDQWDVVPVPTHWRLLWEDTRYKDGTIPDESSYFLASRRENPLREPVSTRTEVRTGELCPASGEWHTEEFGGKTVKMEEGQVMPDLLAVDNLGDRVVHWVTWALVRAT</sequence>
<proteinExistence type="predicted"/>
<accession>A0A7Z2GPJ0</accession>
<evidence type="ECO:0000313" key="3">
    <source>
        <dbReference type="EMBL" id="QGZ65582.1"/>
    </source>
</evidence>
<dbReference type="InterPro" id="IPR028966">
    <property type="entry name" value="Imm72"/>
</dbReference>
<keyword evidence="4" id="KW-1185">Reference proteome</keyword>
<dbReference type="Pfam" id="PF15602">
    <property type="entry name" value="Imm71"/>
    <property type="match status" value="1"/>
</dbReference>
<evidence type="ECO:0008006" key="5">
    <source>
        <dbReference type="Google" id="ProtNLM"/>
    </source>
</evidence>
<evidence type="ECO:0000259" key="1">
    <source>
        <dbReference type="Pfam" id="PF15584"/>
    </source>
</evidence>
<dbReference type="InterPro" id="IPR028950">
    <property type="entry name" value="Imm71"/>
</dbReference>
<feature type="domain" description="Immunity protein 71" evidence="2">
    <location>
        <begin position="11"/>
        <end position="113"/>
    </location>
</feature>
<protein>
    <recommendedName>
        <fullName evidence="5">Immunity protein 71 of polymorphic toxin system</fullName>
    </recommendedName>
</protein>